<dbReference type="PRINTS" id="PR00998">
    <property type="entry name" value="CRBOXYPTASET"/>
</dbReference>
<gene>
    <name evidence="4" type="ORF">SAMN05421828_10133</name>
</gene>
<accession>A0A8G2CHD9</accession>
<sequence>MNHIAANTDPNAYHRLTTRFARMATVEEAMSMLGWDEAAVMPDGGSAARADQLATLSGIAHGMLVEPAVADDLDAAEAHPPTSPAERRNLELMRRSHTQAVALPGDLVEALTRQASTCEKIWRAARAASDFSMAAQPLADLLALSREKAAALSAASRLAPYDALIDTYQPGITAAEITPVFTRYEAFLRTALPQVEALQANREHRTPGTAPFAITAQEALCRRLSAQAGLDYTAARLDRSTHPFCGGTPTDIRITTRYDEADFASALMGVLHETGHALYEAGLPRTHARQPVGTAAGMAAHESQSLIIEMQAARSDAYLGFLGPVLAEAFGQDPAGFTLPRLAARLRHVERSFIRVEADEMTYPAHVILRYRLEAAMIAGDLAVTDLPGAWADQLRSLLDITPPDDARGCLQDIHWYCGLFGYFPSYTLGAMAAAQLMAAARTAVPTIDAALAQGDFAPLLTWLRTNVHHHGASFGFNDLLRQATGQPLDPTAFETHLTTRYLAR</sequence>
<comment type="caution">
    <text evidence="4">The sequence shown here is derived from an EMBL/GenBank/DDBJ whole genome shotgun (WGS) entry which is preliminary data.</text>
</comment>
<dbReference type="Pfam" id="PF02074">
    <property type="entry name" value="Peptidase_M32"/>
    <property type="match status" value="1"/>
</dbReference>
<dbReference type="Proteomes" id="UP000186308">
    <property type="component" value="Unassembled WGS sequence"/>
</dbReference>
<dbReference type="EMBL" id="FTNE01000001">
    <property type="protein sequence ID" value="SIQ03653.1"/>
    <property type="molecule type" value="Genomic_DNA"/>
</dbReference>
<dbReference type="EC" id="3.4.17.19" evidence="1"/>
<dbReference type="AlphaFoldDB" id="A0A8G2CHD9"/>
<dbReference type="PANTHER" id="PTHR34217">
    <property type="entry name" value="METAL-DEPENDENT CARBOXYPEPTIDASE"/>
    <property type="match status" value="1"/>
</dbReference>
<protein>
    <recommendedName>
        <fullName evidence="1">Metal-dependent carboxypeptidase</fullName>
        <ecNumber evidence="1">3.4.17.19</ecNumber>
    </recommendedName>
</protein>
<keyword evidence="1" id="KW-0645">Protease</keyword>
<dbReference type="PROSITE" id="PS52034">
    <property type="entry name" value="PEPTIDASE_M32"/>
    <property type="match status" value="1"/>
</dbReference>
<comment type="catalytic activity">
    <reaction evidence="1">
        <text>Release of a C-terminal amino acid with broad specificity, except for -Pro.</text>
        <dbReference type="EC" id="3.4.17.19"/>
    </reaction>
</comment>
<keyword evidence="5" id="KW-1185">Reference proteome</keyword>
<dbReference type="GO" id="GO:0006508">
    <property type="term" value="P:proteolysis"/>
    <property type="evidence" value="ECO:0007669"/>
    <property type="project" value="UniProtKB-UniRule"/>
</dbReference>
<keyword evidence="2" id="KW-0862">Zinc</keyword>
<keyword evidence="1" id="KW-0378">Hydrolase</keyword>
<feature type="binding site" evidence="2">
    <location>
        <position position="302"/>
    </location>
    <ligand>
        <name>Zn(2+)</name>
        <dbReference type="ChEBI" id="CHEBI:29105"/>
        <note>catalytic</note>
    </ligand>
</feature>
<dbReference type="PIRSF" id="PIRSF006615">
    <property type="entry name" value="Zn_crbxpep_Taq"/>
    <property type="match status" value="1"/>
</dbReference>
<proteinExistence type="inferred from homology"/>
<comment type="similarity">
    <text evidence="1">Belongs to the peptidase M32 family.</text>
</comment>
<dbReference type="CDD" id="cd06460">
    <property type="entry name" value="M32_Taq"/>
    <property type="match status" value="1"/>
</dbReference>
<comment type="function">
    <text evidence="1">Broad specificity carboxypetidase that releases amino acids sequentially from the C-terminus, including neutral, aromatic, polar and basic residues.</text>
</comment>
<name>A0A8G2CHD9_ACIRU</name>
<feature type="binding site" evidence="2">
    <location>
        <position position="272"/>
    </location>
    <ligand>
        <name>Zn(2+)</name>
        <dbReference type="ChEBI" id="CHEBI:29105"/>
        <note>catalytic</note>
    </ligand>
</feature>
<dbReference type="RefSeq" id="WP_029313510.1">
    <property type="nucleotide sequence ID" value="NZ_FTNE01000001.1"/>
</dbReference>
<dbReference type="SUPFAM" id="SSF55486">
    <property type="entry name" value="Metalloproteases ('zincins'), catalytic domain"/>
    <property type="match status" value="1"/>
</dbReference>
<feature type="active site" description="Proton donor/acceptor" evidence="3">
    <location>
        <position position="273"/>
    </location>
</feature>
<reference evidence="4 5" key="1">
    <citation type="submission" date="2017-01" db="EMBL/GenBank/DDBJ databases">
        <authorList>
            <person name="Varghese N."/>
            <person name="Submissions S."/>
        </authorList>
    </citation>
    <scope>NUCLEOTIDE SEQUENCE [LARGE SCALE GENOMIC DNA]</scope>
    <source>
        <strain evidence="4 5">ATCC 35905</strain>
    </source>
</reference>
<evidence type="ECO:0000256" key="1">
    <source>
        <dbReference type="PIRNR" id="PIRNR006615"/>
    </source>
</evidence>
<keyword evidence="1" id="KW-0482">Metalloprotease</keyword>
<evidence type="ECO:0000256" key="3">
    <source>
        <dbReference type="PIRSR" id="PIRSR006615-2"/>
    </source>
</evidence>
<dbReference type="Gene3D" id="1.10.1370.30">
    <property type="match status" value="1"/>
</dbReference>
<dbReference type="PANTHER" id="PTHR34217:SF1">
    <property type="entry name" value="CARBOXYPEPTIDASE 1"/>
    <property type="match status" value="1"/>
</dbReference>
<feature type="binding site" evidence="2">
    <location>
        <position position="276"/>
    </location>
    <ligand>
        <name>Zn(2+)</name>
        <dbReference type="ChEBI" id="CHEBI:29105"/>
        <note>catalytic</note>
    </ligand>
</feature>
<keyword evidence="1 4" id="KW-0121">Carboxypeptidase</keyword>
<evidence type="ECO:0000313" key="4">
    <source>
        <dbReference type="EMBL" id="SIQ03653.1"/>
    </source>
</evidence>
<organism evidence="4 5">
    <name type="scientific">Acidiphilium rubrum</name>
    <dbReference type="NCBI Taxonomy" id="526"/>
    <lineage>
        <taxon>Bacteria</taxon>
        <taxon>Pseudomonadati</taxon>
        <taxon>Pseudomonadota</taxon>
        <taxon>Alphaproteobacteria</taxon>
        <taxon>Acetobacterales</taxon>
        <taxon>Acidocellaceae</taxon>
        <taxon>Acidiphilium</taxon>
    </lineage>
</organism>
<dbReference type="GO" id="GO:0004181">
    <property type="term" value="F:metallocarboxypeptidase activity"/>
    <property type="evidence" value="ECO:0007669"/>
    <property type="project" value="UniProtKB-UniRule"/>
</dbReference>
<dbReference type="OrthoDB" id="9772308at2"/>
<dbReference type="GO" id="GO:0046872">
    <property type="term" value="F:metal ion binding"/>
    <property type="evidence" value="ECO:0007669"/>
    <property type="project" value="UniProtKB-KW"/>
</dbReference>
<comment type="cofactor">
    <cofactor evidence="2">
        <name>Zn(2+)</name>
        <dbReference type="ChEBI" id="CHEBI:29105"/>
    </cofactor>
    <text evidence="2">Binds 1 zinc ion per subunit.</text>
</comment>
<keyword evidence="1 2" id="KW-0479">Metal-binding</keyword>
<evidence type="ECO:0000256" key="2">
    <source>
        <dbReference type="PIRSR" id="PIRSR006615-1"/>
    </source>
</evidence>
<dbReference type="InterPro" id="IPR001333">
    <property type="entry name" value="Peptidase_M32_Taq"/>
</dbReference>
<evidence type="ECO:0000313" key="5">
    <source>
        <dbReference type="Proteomes" id="UP000186308"/>
    </source>
</evidence>